<dbReference type="Gene3D" id="3.40.50.1000">
    <property type="entry name" value="HAD superfamily/HAD-like"/>
    <property type="match status" value="1"/>
</dbReference>
<dbReference type="InterPro" id="IPR036412">
    <property type="entry name" value="HAD-like_sf"/>
</dbReference>
<comment type="cofactor">
    <cofactor evidence="3">
        <name>Mg(2+)</name>
        <dbReference type="ChEBI" id="CHEBI:18420"/>
    </cofactor>
</comment>
<reference evidence="4 5" key="1">
    <citation type="journal article" date="2019" name="Int. J. Syst. Evol. Microbiol.">
        <title>The Global Catalogue of Microorganisms (GCM) 10K type strain sequencing project: providing services to taxonomists for standard genome sequencing and annotation.</title>
        <authorList>
            <consortium name="The Broad Institute Genomics Platform"/>
            <consortium name="The Broad Institute Genome Sequencing Center for Infectious Disease"/>
            <person name="Wu L."/>
            <person name="Ma J."/>
        </authorList>
    </citation>
    <scope>NUCLEOTIDE SEQUENCE [LARGE SCALE GENOMIC DNA]</scope>
    <source>
        <strain evidence="4 5">JCM 14718</strain>
    </source>
</reference>
<keyword evidence="3" id="KW-0460">Magnesium</keyword>
<dbReference type="Gene3D" id="3.30.70.1020">
    <property type="entry name" value="Trehalose-6-phosphate phosphatase related protein, domain 2"/>
    <property type="match status" value="1"/>
</dbReference>
<accession>A0ABN2I9B3</accession>
<dbReference type="Pfam" id="PF02358">
    <property type="entry name" value="Trehalose_PPase"/>
    <property type="match status" value="1"/>
</dbReference>
<evidence type="ECO:0000256" key="3">
    <source>
        <dbReference type="RuleBase" id="RU361117"/>
    </source>
</evidence>
<comment type="catalytic activity">
    <reaction evidence="3">
        <text>alpha,alpha-trehalose 6-phosphate + H2O = alpha,alpha-trehalose + phosphate</text>
        <dbReference type="Rhea" id="RHEA:23420"/>
        <dbReference type="ChEBI" id="CHEBI:15377"/>
        <dbReference type="ChEBI" id="CHEBI:16551"/>
        <dbReference type="ChEBI" id="CHEBI:43474"/>
        <dbReference type="ChEBI" id="CHEBI:58429"/>
        <dbReference type="EC" id="3.1.3.12"/>
    </reaction>
</comment>
<dbReference type="Proteomes" id="UP001500618">
    <property type="component" value="Unassembled WGS sequence"/>
</dbReference>
<organism evidence="4 5">
    <name type="scientific">Fodinicola feengrottensis</name>
    <dbReference type="NCBI Taxonomy" id="435914"/>
    <lineage>
        <taxon>Bacteria</taxon>
        <taxon>Bacillati</taxon>
        <taxon>Actinomycetota</taxon>
        <taxon>Actinomycetes</taxon>
        <taxon>Mycobacteriales</taxon>
        <taxon>Fodinicola</taxon>
    </lineage>
</organism>
<protein>
    <recommendedName>
        <fullName evidence="3">Trehalose 6-phosphate phosphatase</fullName>
        <ecNumber evidence="3">3.1.3.12</ecNumber>
    </recommendedName>
</protein>
<dbReference type="InterPro" id="IPR023214">
    <property type="entry name" value="HAD_sf"/>
</dbReference>
<keyword evidence="5" id="KW-1185">Reference proteome</keyword>
<dbReference type="RefSeq" id="WP_344313497.1">
    <property type="nucleotide sequence ID" value="NZ_BAAANY010000023.1"/>
</dbReference>
<evidence type="ECO:0000313" key="5">
    <source>
        <dbReference type="Proteomes" id="UP001500618"/>
    </source>
</evidence>
<comment type="pathway">
    <text evidence="3">Glycan biosynthesis; trehalose biosynthesis.</text>
</comment>
<dbReference type="InterPro" id="IPR044651">
    <property type="entry name" value="OTSB-like"/>
</dbReference>
<comment type="caution">
    <text evidence="4">The sequence shown here is derived from an EMBL/GenBank/DDBJ whole genome shotgun (WGS) entry which is preliminary data.</text>
</comment>
<dbReference type="InterPro" id="IPR003337">
    <property type="entry name" value="Trehalose_PPase"/>
</dbReference>
<keyword evidence="1 3" id="KW-0378">Hydrolase</keyword>
<comment type="similarity">
    <text evidence="3">Belongs to the trehalose phosphatase family.</text>
</comment>
<name>A0ABN2I9B3_9ACTN</name>
<evidence type="ECO:0000256" key="2">
    <source>
        <dbReference type="ARBA" id="ARBA00024179"/>
    </source>
</evidence>
<keyword evidence="3" id="KW-0479">Metal-binding</keyword>
<dbReference type="EC" id="3.1.3.12" evidence="3"/>
<gene>
    <name evidence="4" type="primary">otsB</name>
    <name evidence="4" type="ORF">GCM10009765_57930</name>
</gene>
<evidence type="ECO:0000256" key="1">
    <source>
        <dbReference type="ARBA" id="ARBA00022801"/>
    </source>
</evidence>
<sequence length="240" mass="24753">MKDLAQTTRLLVATDFDGVLAPIVSNPASARALPESVAALRALGDLPETEVAIITGRSLEVLRRLLDPPPQWHLVGSHGAETSDHSLDLDALQPAVIKLAARLEHLVGGRPGVAIEPKPTGAAVHVRNAAPEVAQAVLTEVREGPAAEPGIFTTEGKCVIELAVVDVSKGAAITQLRADLGATAVLYVGDDVTDEKAFLALSEGDVGVKVGPGETAATVRVADPEAVATLFAELAALRKG</sequence>
<dbReference type="PANTHER" id="PTHR43768">
    <property type="entry name" value="TREHALOSE 6-PHOSPHATE PHOSPHATASE"/>
    <property type="match status" value="1"/>
</dbReference>
<proteinExistence type="inferred from homology"/>
<evidence type="ECO:0000313" key="4">
    <source>
        <dbReference type="EMBL" id="GAA1700815.1"/>
    </source>
</evidence>
<dbReference type="NCBIfam" id="TIGR00685">
    <property type="entry name" value="T6PP"/>
    <property type="match status" value="1"/>
</dbReference>
<dbReference type="EMBL" id="BAAANY010000023">
    <property type="protein sequence ID" value="GAA1700815.1"/>
    <property type="molecule type" value="Genomic_DNA"/>
</dbReference>
<dbReference type="PANTHER" id="PTHR43768:SF3">
    <property type="entry name" value="TREHALOSE 6-PHOSPHATE PHOSPHATASE"/>
    <property type="match status" value="1"/>
</dbReference>
<comment type="function">
    <text evidence="2 3">Removes the phosphate from trehalose 6-phosphate to produce free trehalose.</text>
</comment>
<dbReference type="SUPFAM" id="SSF56784">
    <property type="entry name" value="HAD-like"/>
    <property type="match status" value="1"/>
</dbReference>